<organism evidence="2 3">
    <name type="scientific">Xenorhabdus yunnanensis</name>
    <dbReference type="NCBI Taxonomy" id="3025878"/>
    <lineage>
        <taxon>Bacteria</taxon>
        <taxon>Pseudomonadati</taxon>
        <taxon>Pseudomonadota</taxon>
        <taxon>Gammaproteobacteria</taxon>
        <taxon>Enterobacterales</taxon>
        <taxon>Morganellaceae</taxon>
        <taxon>Xenorhabdus</taxon>
    </lineage>
</organism>
<comment type="caution">
    <text evidence="2">The sequence shown here is derived from an EMBL/GenBank/DDBJ whole genome shotgun (WGS) entry which is preliminary data.</text>
</comment>
<reference evidence="2 3" key="1">
    <citation type="submission" date="2023-02" db="EMBL/GenBank/DDBJ databases">
        <title>Entomopathogenic bacteria.</title>
        <authorList>
            <person name="Machado R.A."/>
        </authorList>
    </citation>
    <scope>NUCLEOTIDE SEQUENCE [LARGE SCALE GENOMIC DNA]</scope>
    <source>
        <strain evidence="2 3">XENO-10</strain>
    </source>
</reference>
<keyword evidence="1" id="KW-0812">Transmembrane</keyword>
<evidence type="ECO:0000313" key="2">
    <source>
        <dbReference type="EMBL" id="MDC9590469.1"/>
    </source>
</evidence>
<proteinExistence type="predicted"/>
<feature type="transmembrane region" description="Helical" evidence="1">
    <location>
        <begin position="21"/>
        <end position="42"/>
    </location>
</feature>
<accession>A0ABT5LHQ2</accession>
<evidence type="ECO:0000313" key="3">
    <source>
        <dbReference type="Proteomes" id="UP001217178"/>
    </source>
</evidence>
<keyword evidence="3" id="KW-1185">Reference proteome</keyword>
<evidence type="ECO:0000256" key="1">
    <source>
        <dbReference type="SAM" id="Phobius"/>
    </source>
</evidence>
<sequence>MKRIQFSGLLAKMAMYLLQSLIISLSSTSFILAGMGVMIRSLEIVIFHNKKSAS</sequence>
<gene>
    <name evidence="2" type="ORF">PSI23_14510</name>
</gene>
<keyword evidence="1" id="KW-0472">Membrane</keyword>
<keyword evidence="1" id="KW-1133">Transmembrane helix</keyword>
<dbReference type="RefSeq" id="WP_273555757.1">
    <property type="nucleotide sequence ID" value="NZ_JAQRFI010000036.1"/>
</dbReference>
<name>A0ABT5LHQ2_9GAMM</name>
<protein>
    <submittedName>
        <fullName evidence="2">Uncharacterized protein</fullName>
    </submittedName>
</protein>
<dbReference type="Proteomes" id="UP001217178">
    <property type="component" value="Unassembled WGS sequence"/>
</dbReference>
<dbReference type="EMBL" id="JAQRFI010000036">
    <property type="protein sequence ID" value="MDC9590469.1"/>
    <property type="molecule type" value="Genomic_DNA"/>
</dbReference>